<name>A0ABT3T423_9GAMM</name>
<evidence type="ECO:0000313" key="3">
    <source>
        <dbReference type="Proteomes" id="UP001143304"/>
    </source>
</evidence>
<sequence>MTGPASGQPFFFDDCVVGEEHLAGTYELSAATMIEFAREWDPQPFHIDEVAARDSIFGNLTACSAHIFAIFCITSQRWQSGVVQQAVAGLGFDDMRMHQPVFAGDVLRCKTVIAAARLSASNPDSGIVSYDTRLENQQGVVVFSIRASSMLARDPARMASKP</sequence>
<dbReference type="EMBL" id="SHNO01000001">
    <property type="protein sequence ID" value="MCX2977023.1"/>
    <property type="molecule type" value="Genomic_DNA"/>
</dbReference>
<keyword evidence="3" id="KW-1185">Reference proteome</keyword>
<dbReference type="InterPro" id="IPR052342">
    <property type="entry name" value="MCH/BMMD"/>
</dbReference>
<organism evidence="2 3">
    <name type="scientific">Candidatus Marimicrobium litorale</name>
    <dbReference type="NCBI Taxonomy" id="2518991"/>
    <lineage>
        <taxon>Bacteria</taxon>
        <taxon>Pseudomonadati</taxon>
        <taxon>Pseudomonadota</taxon>
        <taxon>Gammaproteobacteria</taxon>
        <taxon>Cellvibrionales</taxon>
        <taxon>Halieaceae</taxon>
        <taxon>Marimicrobium</taxon>
    </lineage>
</organism>
<proteinExistence type="predicted"/>
<dbReference type="Gene3D" id="3.10.129.10">
    <property type="entry name" value="Hotdog Thioesterase"/>
    <property type="match status" value="1"/>
</dbReference>
<dbReference type="SUPFAM" id="SSF54637">
    <property type="entry name" value="Thioesterase/thiol ester dehydrase-isomerase"/>
    <property type="match status" value="1"/>
</dbReference>
<dbReference type="PANTHER" id="PTHR43664">
    <property type="entry name" value="MONOAMINE OXIDASE-RELATED"/>
    <property type="match status" value="1"/>
</dbReference>
<dbReference type="InterPro" id="IPR029069">
    <property type="entry name" value="HotDog_dom_sf"/>
</dbReference>
<evidence type="ECO:0000259" key="1">
    <source>
        <dbReference type="Pfam" id="PF01575"/>
    </source>
</evidence>
<protein>
    <submittedName>
        <fullName evidence="2">Acyl dehydratase</fullName>
    </submittedName>
</protein>
<reference evidence="2" key="1">
    <citation type="submission" date="2019-02" db="EMBL/GenBank/DDBJ databases">
        <authorList>
            <person name="Li S.-H."/>
        </authorList>
    </citation>
    <scope>NUCLEOTIDE SEQUENCE</scope>
    <source>
        <strain evidence="2">IMCC11814</strain>
    </source>
</reference>
<evidence type="ECO:0000313" key="2">
    <source>
        <dbReference type="EMBL" id="MCX2977023.1"/>
    </source>
</evidence>
<accession>A0ABT3T423</accession>
<dbReference type="PANTHER" id="PTHR43664:SF1">
    <property type="entry name" value="BETA-METHYLMALYL-COA DEHYDRATASE"/>
    <property type="match status" value="1"/>
</dbReference>
<feature type="domain" description="MaoC-like" evidence="1">
    <location>
        <begin position="25"/>
        <end position="117"/>
    </location>
</feature>
<dbReference type="Proteomes" id="UP001143304">
    <property type="component" value="Unassembled WGS sequence"/>
</dbReference>
<dbReference type="RefSeq" id="WP_279248751.1">
    <property type="nucleotide sequence ID" value="NZ_SHNO01000001.1"/>
</dbReference>
<comment type="caution">
    <text evidence="2">The sequence shown here is derived from an EMBL/GenBank/DDBJ whole genome shotgun (WGS) entry which is preliminary data.</text>
</comment>
<dbReference type="Pfam" id="PF01575">
    <property type="entry name" value="MaoC_dehydratas"/>
    <property type="match status" value="1"/>
</dbReference>
<dbReference type="InterPro" id="IPR002539">
    <property type="entry name" value="MaoC-like_dom"/>
</dbReference>
<gene>
    <name evidence="2" type="ORF">EYC82_06615</name>
</gene>